<dbReference type="Pfam" id="PF00551">
    <property type="entry name" value="Formyl_trans_N"/>
    <property type="match status" value="1"/>
</dbReference>
<dbReference type="PIRSF" id="PIRSF036480">
    <property type="entry name" value="FormyFH4_hydr"/>
    <property type="match status" value="1"/>
</dbReference>
<dbReference type="CDD" id="cd04875">
    <property type="entry name" value="ACT_F4HF-DF"/>
    <property type="match status" value="1"/>
</dbReference>
<evidence type="ECO:0000256" key="1">
    <source>
        <dbReference type="ARBA" id="ARBA00022563"/>
    </source>
</evidence>
<evidence type="ECO:0000313" key="4">
    <source>
        <dbReference type="EMBL" id="SVA04193.1"/>
    </source>
</evidence>
<feature type="domain" description="ACT" evidence="3">
    <location>
        <begin position="7"/>
        <end position="91"/>
    </location>
</feature>
<name>A0A381SSB9_9ZZZZ</name>
<dbReference type="PANTHER" id="PTHR42706:SF1">
    <property type="entry name" value="FORMYLTETRAHYDROFOLATE DEFORMYLASE 2, MITOCHONDRIAL"/>
    <property type="match status" value="1"/>
</dbReference>
<dbReference type="HAMAP" id="MF_01927">
    <property type="entry name" value="PurU"/>
    <property type="match status" value="1"/>
</dbReference>
<dbReference type="PROSITE" id="PS51671">
    <property type="entry name" value="ACT"/>
    <property type="match status" value="1"/>
</dbReference>
<dbReference type="GO" id="GO:0008864">
    <property type="term" value="F:formyltetrahydrofolate deformylase activity"/>
    <property type="evidence" value="ECO:0007669"/>
    <property type="project" value="InterPro"/>
</dbReference>
<dbReference type="SUPFAM" id="SSF55021">
    <property type="entry name" value="ACT-like"/>
    <property type="match status" value="1"/>
</dbReference>
<dbReference type="InterPro" id="IPR036477">
    <property type="entry name" value="Formyl_transf_N_sf"/>
</dbReference>
<dbReference type="GO" id="GO:0006189">
    <property type="term" value="P:'de novo' IMP biosynthetic process"/>
    <property type="evidence" value="ECO:0007669"/>
    <property type="project" value="InterPro"/>
</dbReference>
<dbReference type="PANTHER" id="PTHR42706">
    <property type="entry name" value="FORMYLTETRAHYDROFOLATE DEFORMYLASE"/>
    <property type="match status" value="1"/>
</dbReference>
<dbReference type="Gene3D" id="3.30.70.260">
    <property type="match status" value="1"/>
</dbReference>
<dbReference type="EMBL" id="UINC01003198">
    <property type="protein sequence ID" value="SVA04193.1"/>
    <property type="molecule type" value="Genomic_DNA"/>
</dbReference>
<gene>
    <name evidence="4" type="ORF">METZ01_LOCUS57047</name>
</gene>
<dbReference type="GO" id="GO:0006730">
    <property type="term" value="P:one-carbon metabolic process"/>
    <property type="evidence" value="ECO:0007669"/>
    <property type="project" value="UniProtKB-KW"/>
</dbReference>
<protein>
    <recommendedName>
        <fullName evidence="3">ACT domain-containing protein</fullName>
    </recommendedName>
</protein>
<dbReference type="InterPro" id="IPR004810">
    <property type="entry name" value="PurU"/>
</dbReference>
<accession>A0A381SSB9</accession>
<proteinExistence type="inferred from homology"/>
<dbReference type="InterPro" id="IPR002912">
    <property type="entry name" value="ACT_dom"/>
</dbReference>
<dbReference type="InterPro" id="IPR002376">
    <property type="entry name" value="Formyl_transf_N"/>
</dbReference>
<dbReference type="Gene3D" id="3.40.50.170">
    <property type="entry name" value="Formyl transferase, N-terminal domain"/>
    <property type="match status" value="1"/>
</dbReference>
<dbReference type="PRINTS" id="PR01575">
    <property type="entry name" value="FFH4HYDRLASE"/>
</dbReference>
<dbReference type="InterPro" id="IPR045865">
    <property type="entry name" value="ACT-like_dom_sf"/>
</dbReference>
<organism evidence="4">
    <name type="scientific">marine metagenome</name>
    <dbReference type="NCBI Taxonomy" id="408172"/>
    <lineage>
        <taxon>unclassified sequences</taxon>
        <taxon>metagenomes</taxon>
        <taxon>ecological metagenomes</taxon>
    </lineage>
</organism>
<evidence type="ECO:0000256" key="2">
    <source>
        <dbReference type="ARBA" id="ARBA00022801"/>
    </source>
</evidence>
<evidence type="ECO:0000259" key="3">
    <source>
        <dbReference type="PROSITE" id="PS51671"/>
    </source>
</evidence>
<dbReference type="NCBIfam" id="NF004684">
    <property type="entry name" value="PRK06027.1"/>
    <property type="match status" value="1"/>
</dbReference>
<dbReference type="AlphaFoldDB" id="A0A381SSB9"/>
<dbReference type="InterPro" id="IPR044074">
    <property type="entry name" value="PurU_ACT"/>
</dbReference>
<dbReference type="SUPFAM" id="SSF53328">
    <property type="entry name" value="Formyltransferase"/>
    <property type="match status" value="1"/>
</dbReference>
<reference evidence="4" key="1">
    <citation type="submission" date="2018-05" db="EMBL/GenBank/DDBJ databases">
        <authorList>
            <person name="Lanie J.A."/>
            <person name="Ng W.-L."/>
            <person name="Kazmierczak K.M."/>
            <person name="Andrzejewski T.M."/>
            <person name="Davidsen T.M."/>
            <person name="Wayne K.J."/>
            <person name="Tettelin H."/>
            <person name="Glass J.I."/>
            <person name="Rusch D."/>
            <person name="Podicherti R."/>
            <person name="Tsui H.-C.T."/>
            <person name="Winkler M.E."/>
        </authorList>
    </citation>
    <scope>NUCLEOTIDE SEQUENCE</scope>
</reference>
<keyword evidence="1" id="KW-0554">One-carbon metabolism</keyword>
<dbReference type="NCBIfam" id="TIGR00655">
    <property type="entry name" value="PurU"/>
    <property type="match status" value="1"/>
</dbReference>
<keyword evidence="2" id="KW-0378">Hydrolase</keyword>
<sequence>MKAKKIILQFICPDIPGVLASATQFLFNRGAFMTEASSFSDPDTKKFFSRIAFEKEDSSDFNLDILEAEFQKELNKFKIEGRFYDAEKPCKTIIAVSEEGHCLNDLIHRWKIESLPIDIQAVISNHEVSKDLVEWNKIPFHYLPVTSDTKQDQEKMFKNVYLETGSELIILARYMQILSLEFIKDIEGQCINIHHSFLPGFKGAKPYHQAHERGVKIIGATAHYVTEGLDEGPIIEQDILRVDHNASPKSMQESGYDIESTVLLRAVRMHSERRVLLNGLKTIVF</sequence>